<evidence type="ECO:0000256" key="5">
    <source>
        <dbReference type="ARBA" id="ARBA00023237"/>
    </source>
</evidence>
<keyword evidence="3" id="KW-0472">Membrane</keyword>
<accession>A0A515DGW1</accession>
<keyword evidence="6" id="KW-0449">Lipoprotein</keyword>
<reference evidence="9 10" key="1">
    <citation type="submission" date="2019-01" db="EMBL/GenBank/DDBJ databases">
        <title>Genomic insights into a novel species Rhodoferax sp.</title>
        <authorList>
            <person name="Jin L."/>
        </authorList>
    </citation>
    <scope>NUCLEOTIDE SEQUENCE [LARGE SCALE GENOMIC DNA]</scope>
    <source>
        <strain evidence="9 10">CHu59-6-5</strain>
    </source>
</reference>
<evidence type="ECO:0008006" key="11">
    <source>
        <dbReference type="Google" id="ProtNLM"/>
    </source>
</evidence>
<keyword evidence="4" id="KW-0564">Palmitate</keyword>
<evidence type="ECO:0000256" key="4">
    <source>
        <dbReference type="ARBA" id="ARBA00023139"/>
    </source>
</evidence>
<evidence type="ECO:0000256" key="8">
    <source>
        <dbReference type="SAM" id="SignalP"/>
    </source>
</evidence>
<feature type="compositionally biased region" description="Low complexity" evidence="7">
    <location>
        <begin position="51"/>
        <end position="71"/>
    </location>
</feature>
<gene>
    <name evidence="9" type="ORF">EUB48_03775</name>
</gene>
<organism evidence="9 10">
    <name type="scientific">Rhodoferax sediminis</name>
    <dbReference type="NCBI Taxonomy" id="2509614"/>
    <lineage>
        <taxon>Bacteria</taxon>
        <taxon>Pseudomonadati</taxon>
        <taxon>Pseudomonadota</taxon>
        <taxon>Betaproteobacteria</taxon>
        <taxon>Burkholderiales</taxon>
        <taxon>Comamonadaceae</taxon>
        <taxon>Rhodoferax</taxon>
    </lineage>
</organism>
<evidence type="ECO:0000256" key="6">
    <source>
        <dbReference type="ARBA" id="ARBA00023288"/>
    </source>
</evidence>
<protein>
    <recommendedName>
        <fullName evidence="11">Sugar transporter</fullName>
    </recommendedName>
</protein>
<evidence type="ECO:0000256" key="7">
    <source>
        <dbReference type="SAM" id="MobiDB-lite"/>
    </source>
</evidence>
<evidence type="ECO:0000313" key="10">
    <source>
        <dbReference type="Proteomes" id="UP000316798"/>
    </source>
</evidence>
<keyword evidence="5" id="KW-0998">Cell outer membrane</keyword>
<dbReference type="InterPro" id="IPR032831">
    <property type="entry name" value="LptM_cons"/>
</dbReference>
<keyword evidence="10" id="KW-1185">Reference proteome</keyword>
<dbReference type="EMBL" id="CP035503">
    <property type="protein sequence ID" value="QDL39617.1"/>
    <property type="molecule type" value="Genomic_DNA"/>
</dbReference>
<feature type="region of interest" description="Disordered" evidence="7">
    <location>
        <begin position="42"/>
        <end position="71"/>
    </location>
</feature>
<evidence type="ECO:0000256" key="3">
    <source>
        <dbReference type="ARBA" id="ARBA00023136"/>
    </source>
</evidence>
<keyword evidence="2 8" id="KW-0732">Signal</keyword>
<dbReference type="KEGG" id="rhf:EUB48_03775"/>
<dbReference type="Proteomes" id="UP000316798">
    <property type="component" value="Chromosome"/>
</dbReference>
<dbReference type="NCBIfam" id="NF047847">
    <property type="entry name" value="SS_mature_LptM"/>
    <property type="match status" value="1"/>
</dbReference>
<evidence type="ECO:0000256" key="1">
    <source>
        <dbReference type="ARBA" id="ARBA00004459"/>
    </source>
</evidence>
<evidence type="ECO:0000313" key="9">
    <source>
        <dbReference type="EMBL" id="QDL39617.1"/>
    </source>
</evidence>
<proteinExistence type="predicted"/>
<feature type="chain" id="PRO_5022217525" description="Sugar transporter" evidence="8">
    <location>
        <begin position="20"/>
        <end position="71"/>
    </location>
</feature>
<evidence type="ECO:0000256" key="2">
    <source>
        <dbReference type="ARBA" id="ARBA00022729"/>
    </source>
</evidence>
<name>A0A515DGW1_9BURK</name>
<feature type="signal peptide" evidence="8">
    <location>
        <begin position="1"/>
        <end position="19"/>
    </location>
</feature>
<sequence>MNPLAALTLTVLLTLSACGQKGALFLPTEPAAAQRATLIQTLRPGPPAQAPAPVSAASAPASSASSPATTP</sequence>
<comment type="subcellular location">
    <subcellularLocation>
        <location evidence="1">Cell outer membrane</location>
        <topology evidence="1">Lipid-anchor</topology>
    </subcellularLocation>
</comment>
<dbReference type="AlphaFoldDB" id="A0A515DGW1"/>